<accession>F0SPI8</accession>
<evidence type="ECO:0000313" key="1">
    <source>
        <dbReference type="EMBL" id="ADY57892.1"/>
    </source>
</evidence>
<dbReference type="KEGG" id="pbs:Plabr_0263"/>
<proteinExistence type="predicted"/>
<protein>
    <submittedName>
        <fullName evidence="1">Uncharacterized protein</fullName>
    </submittedName>
</protein>
<name>F0SPI8_RUBBR</name>
<keyword evidence="2" id="KW-1185">Reference proteome</keyword>
<dbReference type="EMBL" id="CP002546">
    <property type="protein sequence ID" value="ADY57892.1"/>
    <property type="molecule type" value="Genomic_DNA"/>
</dbReference>
<dbReference type="AlphaFoldDB" id="F0SPI8"/>
<sequence length="382" mass="43393">MFPSSGTWCFGKPRAQVVRRFFLACGILVLCQPVKAGETEAPTSERVAILRTLAAELQSNHEQIESFSADYALTDTAWKKSNAAIESDNEQETGDGRDDLRVMRKIAGSFHVDMNRDSLFTSYVPVGMTELKNLRSGKTQQIHEASLNQRHIVHSDKWIKATPALRAGGQSAKPGRGEVLNSAIIRNRQEVDQYMTYSTVVDPRVLWCESGTMTFHRALKLNLEWLERGNDLPLTITHGGVEGDEFVVLSQEYRLSESPDEAPTVVKTTYRESSGFQPTRMVTLSPEGNTQLERTWSYIKVDGLYFPSSYKLTKWTDDESGKKELEREFQISNIRVNQRVEEQRFGWGMLGLSDGDQIRDEINGQVYRMHNGKPIRAEEYRE</sequence>
<dbReference type="HOGENOM" id="CLU_723371_0_0_0"/>
<reference evidence="2" key="1">
    <citation type="submission" date="2011-02" db="EMBL/GenBank/DDBJ databases">
        <title>The complete genome of Planctomyces brasiliensis DSM 5305.</title>
        <authorList>
            <person name="Lucas S."/>
            <person name="Copeland A."/>
            <person name="Lapidus A."/>
            <person name="Bruce D."/>
            <person name="Goodwin L."/>
            <person name="Pitluck S."/>
            <person name="Kyrpides N."/>
            <person name="Mavromatis K."/>
            <person name="Pagani I."/>
            <person name="Ivanova N."/>
            <person name="Ovchinnikova G."/>
            <person name="Lu M."/>
            <person name="Detter J.C."/>
            <person name="Han C."/>
            <person name="Land M."/>
            <person name="Hauser L."/>
            <person name="Markowitz V."/>
            <person name="Cheng J.-F."/>
            <person name="Hugenholtz P."/>
            <person name="Woyke T."/>
            <person name="Wu D."/>
            <person name="Tindall B."/>
            <person name="Pomrenke H.G."/>
            <person name="Brambilla E."/>
            <person name="Klenk H.-P."/>
            <person name="Eisen J.A."/>
        </authorList>
    </citation>
    <scope>NUCLEOTIDE SEQUENCE [LARGE SCALE GENOMIC DNA]</scope>
    <source>
        <strain evidence="2">ATCC 49424 / DSM 5305 / JCM 21570 / NBRC 103401 / IFAM 1448</strain>
    </source>
</reference>
<dbReference type="RefSeq" id="WP_013626636.1">
    <property type="nucleotide sequence ID" value="NC_015174.1"/>
</dbReference>
<gene>
    <name evidence="1" type="ordered locus">Plabr_0263</name>
</gene>
<dbReference type="Proteomes" id="UP000006860">
    <property type="component" value="Chromosome"/>
</dbReference>
<organism evidence="1 2">
    <name type="scientific">Rubinisphaera brasiliensis (strain ATCC 49424 / DSM 5305 / JCM 21570 / IAM 15109 / NBRC 103401 / IFAM 1448)</name>
    <name type="common">Planctomyces brasiliensis</name>
    <dbReference type="NCBI Taxonomy" id="756272"/>
    <lineage>
        <taxon>Bacteria</taxon>
        <taxon>Pseudomonadati</taxon>
        <taxon>Planctomycetota</taxon>
        <taxon>Planctomycetia</taxon>
        <taxon>Planctomycetales</taxon>
        <taxon>Planctomycetaceae</taxon>
        <taxon>Rubinisphaera</taxon>
    </lineage>
</organism>
<dbReference type="STRING" id="756272.Plabr_0263"/>
<evidence type="ECO:0000313" key="2">
    <source>
        <dbReference type="Proteomes" id="UP000006860"/>
    </source>
</evidence>